<dbReference type="EMBL" id="BORB01000064">
    <property type="protein sequence ID" value="GIN59835.1"/>
    <property type="molecule type" value="Genomic_DNA"/>
</dbReference>
<gene>
    <name evidence="2" type="ORF">J8TS2_41540</name>
</gene>
<sequence>MSKEVTNEQILQAITELSKEVRDVRQEVRDVKQEVKKNADKIDKLDAKVTVLSEGLLDTQAEVKILKNAK</sequence>
<evidence type="ECO:0000313" key="2">
    <source>
        <dbReference type="EMBL" id="GIN59835.1"/>
    </source>
</evidence>
<evidence type="ECO:0000313" key="3">
    <source>
        <dbReference type="Proteomes" id="UP000679950"/>
    </source>
</evidence>
<dbReference type="InterPro" id="IPR036149">
    <property type="entry name" value="APC_N_sf"/>
</dbReference>
<proteinExistence type="predicted"/>
<dbReference type="RefSeq" id="WP_212967507.1">
    <property type="nucleotide sequence ID" value="NZ_BORB01000064.1"/>
</dbReference>
<keyword evidence="1" id="KW-0175">Coiled coil</keyword>
<keyword evidence="3" id="KW-1185">Reference proteome</keyword>
<organism evidence="2 3">
    <name type="scientific">Lederbergia ruris</name>
    <dbReference type="NCBI Taxonomy" id="217495"/>
    <lineage>
        <taxon>Bacteria</taxon>
        <taxon>Bacillati</taxon>
        <taxon>Bacillota</taxon>
        <taxon>Bacilli</taxon>
        <taxon>Bacillales</taxon>
        <taxon>Bacillaceae</taxon>
        <taxon>Lederbergia</taxon>
    </lineage>
</organism>
<dbReference type="SUPFAM" id="SSF58050">
    <property type="entry name" value="N-terminal coiled coil domain from apc"/>
    <property type="match status" value="1"/>
</dbReference>
<evidence type="ECO:0000256" key="1">
    <source>
        <dbReference type="SAM" id="Coils"/>
    </source>
</evidence>
<protein>
    <submittedName>
        <fullName evidence="2">Uncharacterized protein</fullName>
    </submittedName>
</protein>
<comment type="caution">
    <text evidence="2">The sequence shown here is derived from an EMBL/GenBank/DDBJ whole genome shotgun (WGS) entry which is preliminary data.</text>
</comment>
<accession>A0ABQ4KPG3</accession>
<feature type="coiled-coil region" evidence="1">
    <location>
        <begin position="7"/>
        <end position="48"/>
    </location>
</feature>
<reference evidence="2 3" key="1">
    <citation type="submission" date="2021-03" db="EMBL/GenBank/DDBJ databases">
        <title>Antimicrobial resistance genes in bacteria isolated from Japanese honey, and their potential for conferring macrolide and lincosamide resistance in the American foulbrood pathogen Paenibacillus larvae.</title>
        <authorList>
            <person name="Okamoto M."/>
            <person name="Kumagai M."/>
            <person name="Kanamori H."/>
            <person name="Takamatsu D."/>
        </authorList>
    </citation>
    <scope>NUCLEOTIDE SEQUENCE [LARGE SCALE GENOMIC DNA]</scope>
    <source>
        <strain evidence="2 3">J8TS2</strain>
    </source>
</reference>
<name>A0ABQ4KPG3_9BACI</name>
<dbReference type="Proteomes" id="UP000679950">
    <property type="component" value="Unassembled WGS sequence"/>
</dbReference>